<protein>
    <submittedName>
        <fullName evidence="8">OmpA family protein</fullName>
    </submittedName>
</protein>
<comment type="caution">
    <text evidence="8">The sequence shown here is derived from an EMBL/GenBank/DDBJ whole genome shotgun (WGS) entry which is preliminary data.</text>
</comment>
<evidence type="ECO:0000313" key="9">
    <source>
        <dbReference type="Proteomes" id="UP001597361"/>
    </source>
</evidence>
<dbReference type="PANTHER" id="PTHR30329:SF21">
    <property type="entry name" value="LIPOPROTEIN YIAD-RELATED"/>
    <property type="match status" value="1"/>
</dbReference>
<dbReference type="PRINTS" id="PR01021">
    <property type="entry name" value="OMPADOMAIN"/>
</dbReference>
<organism evidence="8 9">
    <name type="scientific">Belliella marina</name>
    <dbReference type="NCBI Taxonomy" id="1644146"/>
    <lineage>
        <taxon>Bacteria</taxon>
        <taxon>Pseudomonadati</taxon>
        <taxon>Bacteroidota</taxon>
        <taxon>Cytophagia</taxon>
        <taxon>Cytophagales</taxon>
        <taxon>Cyclobacteriaceae</taxon>
        <taxon>Belliella</taxon>
    </lineage>
</organism>
<feature type="region of interest" description="Disordered" evidence="5">
    <location>
        <begin position="22"/>
        <end position="48"/>
    </location>
</feature>
<name>A0ABW4VJL7_9BACT</name>
<evidence type="ECO:0000256" key="5">
    <source>
        <dbReference type="SAM" id="MobiDB-lite"/>
    </source>
</evidence>
<evidence type="ECO:0000256" key="4">
    <source>
        <dbReference type="PROSITE-ProRule" id="PRU00473"/>
    </source>
</evidence>
<keyword evidence="2 4" id="KW-0472">Membrane</keyword>
<keyword evidence="6" id="KW-0732">Signal</keyword>
<evidence type="ECO:0000256" key="6">
    <source>
        <dbReference type="SAM" id="SignalP"/>
    </source>
</evidence>
<feature type="signal peptide" evidence="6">
    <location>
        <begin position="1"/>
        <end position="21"/>
    </location>
</feature>
<dbReference type="Pfam" id="PF00691">
    <property type="entry name" value="OmpA"/>
    <property type="match status" value="1"/>
</dbReference>
<dbReference type="PROSITE" id="PS51257">
    <property type="entry name" value="PROKAR_LIPOPROTEIN"/>
    <property type="match status" value="1"/>
</dbReference>
<dbReference type="InterPro" id="IPR050330">
    <property type="entry name" value="Bact_OuterMem_StrucFunc"/>
</dbReference>
<evidence type="ECO:0000313" key="8">
    <source>
        <dbReference type="EMBL" id="MFD2034043.1"/>
    </source>
</evidence>
<dbReference type="InterPro" id="IPR006665">
    <property type="entry name" value="OmpA-like"/>
</dbReference>
<accession>A0ABW4VJL7</accession>
<dbReference type="InterPro" id="IPR036737">
    <property type="entry name" value="OmpA-like_sf"/>
</dbReference>
<dbReference type="CDD" id="cd07185">
    <property type="entry name" value="OmpA_C-like"/>
    <property type="match status" value="1"/>
</dbReference>
<proteinExistence type="predicted"/>
<evidence type="ECO:0000256" key="3">
    <source>
        <dbReference type="ARBA" id="ARBA00023237"/>
    </source>
</evidence>
<keyword evidence="9" id="KW-1185">Reference proteome</keyword>
<feature type="region of interest" description="Disordered" evidence="5">
    <location>
        <begin position="310"/>
        <end position="338"/>
    </location>
</feature>
<keyword evidence="3" id="KW-0998">Cell outer membrane</keyword>
<comment type="subcellular location">
    <subcellularLocation>
        <location evidence="1">Cell outer membrane</location>
    </subcellularLocation>
</comment>
<dbReference type="RefSeq" id="WP_376883877.1">
    <property type="nucleotide sequence ID" value="NZ_JBHUHR010000015.1"/>
</dbReference>
<feature type="compositionally biased region" description="Basic and acidic residues" evidence="5">
    <location>
        <begin position="39"/>
        <end position="48"/>
    </location>
</feature>
<dbReference type="PRINTS" id="PR01023">
    <property type="entry name" value="NAFLGMOTY"/>
</dbReference>
<gene>
    <name evidence="8" type="ORF">ACFSKL_04530</name>
</gene>
<dbReference type="InterPro" id="IPR006664">
    <property type="entry name" value="OMP_bac"/>
</dbReference>
<dbReference type="EMBL" id="JBHUHR010000015">
    <property type="protein sequence ID" value="MFD2034043.1"/>
    <property type="molecule type" value="Genomic_DNA"/>
</dbReference>
<feature type="chain" id="PRO_5046126229" evidence="6">
    <location>
        <begin position="22"/>
        <end position="338"/>
    </location>
</feature>
<feature type="compositionally biased region" description="Basic and acidic residues" evidence="5">
    <location>
        <begin position="324"/>
        <end position="338"/>
    </location>
</feature>
<evidence type="ECO:0000256" key="1">
    <source>
        <dbReference type="ARBA" id="ARBA00004442"/>
    </source>
</evidence>
<evidence type="ECO:0000256" key="2">
    <source>
        <dbReference type="ARBA" id="ARBA00023136"/>
    </source>
</evidence>
<evidence type="ECO:0000259" key="7">
    <source>
        <dbReference type="PROSITE" id="PS51123"/>
    </source>
</evidence>
<dbReference type="PANTHER" id="PTHR30329">
    <property type="entry name" value="STATOR ELEMENT OF FLAGELLAR MOTOR COMPLEX"/>
    <property type="match status" value="1"/>
</dbReference>
<dbReference type="SUPFAM" id="SSF103088">
    <property type="entry name" value="OmpA-like"/>
    <property type="match status" value="1"/>
</dbReference>
<dbReference type="PROSITE" id="PS51123">
    <property type="entry name" value="OMPA_2"/>
    <property type="match status" value="1"/>
</dbReference>
<feature type="domain" description="OmpA-like" evidence="7">
    <location>
        <begin position="224"/>
        <end position="338"/>
    </location>
</feature>
<sequence>MKKLSLSLLTMLILLACNSNGNKESNDAEETIVSSTDLSTEKQEEAEGKSITFDINSIPISDTDLGDFPFFSFPEGLEALNRPINRKFDELYFPIDGVMTPLEGKVFKTWVSVAGKHDDEWSLPYFLKSYDEAITAAGGVKIFDGKITYEEYERYHDLATYMGEDGSIGYTDENIRVYVIRRADGGDIYTQLTGNSAGGSLNILQQEGFKQTITILKSDQIQKDLEDSGKAVLHINFDLDKATLKPEGREAVAEIAKALQTGKTLKVDIHGYTDNSGSQPHNQKLSEDRAQAVLSELVDLGIDKTRLTAKGFGSQNPISDNGTEEGKAKNRRVELVKR</sequence>
<reference evidence="9" key="1">
    <citation type="journal article" date="2019" name="Int. J. Syst. Evol. Microbiol.">
        <title>The Global Catalogue of Microorganisms (GCM) 10K type strain sequencing project: providing services to taxonomists for standard genome sequencing and annotation.</title>
        <authorList>
            <consortium name="The Broad Institute Genomics Platform"/>
            <consortium name="The Broad Institute Genome Sequencing Center for Infectious Disease"/>
            <person name="Wu L."/>
            <person name="Ma J."/>
        </authorList>
    </citation>
    <scope>NUCLEOTIDE SEQUENCE [LARGE SCALE GENOMIC DNA]</scope>
    <source>
        <strain evidence="9">CGMCC 1.15180</strain>
    </source>
</reference>
<dbReference type="Proteomes" id="UP001597361">
    <property type="component" value="Unassembled WGS sequence"/>
</dbReference>
<dbReference type="Gene3D" id="3.30.1330.60">
    <property type="entry name" value="OmpA-like domain"/>
    <property type="match status" value="1"/>
</dbReference>